<dbReference type="CDD" id="cd01748">
    <property type="entry name" value="GATase1_IGP_Synthase"/>
    <property type="match status" value="1"/>
</dbReference>
<evidence type="ECO:0000256" key="9">
    <source>
        <dbReference type="ARBA" id="ARBA00049534"/>
    </source>
</evidence>
<organism evidence="13 14">
    <name type="scientific">Hymenobacter ginkgonis</name>
    <dbReference type="NCBI Taxonomy" id="2682976"/>
    <lineage>
        <taxon>Bacteria</taxon>
        <taxon>Pseudomonadati</taxon>
        <taxon>Bacteroidota</taxon>
        <taxon>Cytophagia</taxon>
        <taxon>Cytophagales</taxon>
        <taxon>Hymenobacteraceae</taxon>
        <taxon>Hymenobacter</taxon>
    </lineage>
</organism>
<comment type="catalytic activity">
    <reaction evidence="8 10">
        <text>5-[(5-phospho-1-deoxy-D-ribulos-1-ylimino)methylamino]-1-(5-phospho-beta-D-ribosyl)imidazole-4-carboxamide + L-glutamine = D-erythro-1-(imidazol-4-yl)glycerol 3-phosphate + 5-amino-1-(5-phospho-beta-D-ribosyl)imidazole-4-carboxamide + L-glutamate + H(+)</text>
        <dbReference type="Rhea" id="RHEA:24793"/>
        <dbReference type="ChEBI" id="CHEBI:15378"/>
        <dbReference type="ChEBI" id="CHEBI:29985"/>
        <dbReference type="ChEBI" id="CHEBI:58278"/>
        <dbReference type="ChEBI" id="CHEBI:58359"/>
        <dbReference type="ChEBI" id="CHEBI:58475"/>
        <dbReference type="ChEBI" id="CHEBI:58525"/>
        <dbReference type="EC" id="4.3.2.10"/>
    </reaction>
</comment>
<keyword evidence="7 10" id="KW-0456">Lyase</keyword>
<evidence type="ECO:0000313" key="13">
    <source>
        <dbReference type="EMBL" id="MVN75705.1"/>
    </source>
</evidence>
<comment type="function">
    <text evidence="10">IGPS catalyzes the conversion of PRFAR and glutamine to IGP, AICAR and glutamate. The HisH subunit catalyzes the hydrolysis of glutamine to glutamate and ammonia as part of the synthesis of IGP and AICAR. The resulting ammonia molecule is channeled to the active site of HisF.</text>
</comment>
<dbReference type="AlphaFoldDB" id="A0A7K1TBE6"/>
<comment type="subcellular location">
    <subcellularLocation>
        <location evidence="10">Cytoplasm</location>
    </subcellularLocation>
</comment>
<evidence type="ECO:0000256" key="10">
    <source>
        <dbReference type="HAMAP-Rule" id="MF_00278"/>
    </source>
</evidence>
<dbReference type="InterPro" id="IPR029062">
    <property type="entry name" value="Class_I_gatase-like"/>
</dbReference>
<proteinExistence type="inferred from homology"/>
<dbReference type="EC" id="4.3.2.10" evidence="10"/>
<feature type="domain" description="Glutamine amidotransferase" evidence="12">
    <location>
        <begin position="5"/>
        <end position="216"/>
    </location>
</feature>
<evidence type="ECO:0000313" key="14">
    <source>
        <dbReference type="Proteomes" id="UP000441336"/>
    </source>
</evidence>
<dbReference type="UniPathway" id="UPA00031">
    <property type="reaction ID" value="UER00010"/>
</dbReference>
<keyword evidence="14" id="KW-1185">Reference proteome</keyword>
<keyword evidence="4 10" id="KW-0378">Hydrolase</keyword>
<evidence type="ECO:0000256" key="4">
    <source>
        <dbReference type="ARBA" id="ARBA00022801"/>
    </source>
</evidence>
<evidence type="ECO:0000256" key="6">
    <source>
        <dbReference type="ARBA" id="ARBA00023102"/>
    </source>
</evidence>
<dbReference type="PANTHER" id="PTHR42701:SF1">
    <property type="entry name" value="IMIDAZOLE GLYCEROL PHOSPHATE SYNTHASE SUBUNIT HISH"/>
    <property type="match status" value="1"/>
</dbReference>
<dbReference type="SUPFAM" id="SSF52317">
    <property type="entry name" value="Class I glutamine amidotransferase-like"/>
    <property type="match status" value="1"/>
</dbReference>
<feature type="active site" description="Nucleophile" evidence="10 11">
    <location>
        <position position="78"/>
    </location>
</feature>
<feature type="active site" evidence="10 11">
    <location>
        <position position="200"/>
    </location>
</feature>
<dbReference type="GO" id="GO:0005737">
    <property type="term" value="C:cytoplasm"/>
    <property type="evidence" value="ECO:0007669"/>
    <property type="project" value="UniProtKB-SubCell"/>
</dbReference>
<comment type="catalytic activity">
    <reaction evidence="9 10">
        <text>L-glutamine + H2O = L-glutamate + NH4(+)</text>
        <dbReference type="Rhea" id="RHEA:15889"/>
        <dbReference type="ChEBI" id="CHEBI:15377"/>
        <dbReference type="ChEBI" id="CHEBI:28938"/>
        <dbReference type="ChEBI" id="CHEBI:29985"/>
        <dbReference type="ChEBI" id="CHEBI:58359"/>
        <dbReference type="EC" id="3.5.1.2"/>
    </reaction>
</comment>
<dbReference type="GO" id="GO:0016829">
    <property type="term" value="F:lyase activity"/>
    <property type="evidence" value="ECO:0007669"/>
    <property type="project" value="UniProtKB-KW"/>
</dbReference>
<feature type="active site" evidence="10 11">
    <location>
        <position position="202"/>
    </location>
</feature>
<dbReference type="PIRSF" id="PIRSF000495">
    <property type="entry name" value="Amidotransf_hisH"/>
    <property type="match status" value="1"/>
</dbReference>
<dbReference type="GO" id="GO:0000105">
    <property type="term" value="P:L-histidine biosynthetic process"/>
    <property type="evidence" value="ECO:0007669"/>
    <property type="project" value="UniProtKB-UniRule"/>
</dbReference>
<comment type="caution">
    <text evidence="13">The sequence shown here is derived from an EMBL/GenBank/DDBJ whole genome shotgun (WGS) entry which is preliminary data.</text>
</comment>
<evidence type="ECO:0000256" key="8">
    <source>
        <dbReference type="ARBA" id="ARBA00047838"/>
    </source>
</evidence>
<keyword evidence="6 10" id="KW-0368">Histidine biosynthesis</keyword>
<evidence type="ECO:0000259" key="12">
    <source>
        <dbReference type="Pfam" id="PF00117"/>
    </source>
</evidence>
<dbReference type="Pfam" id="PF00117">
    <property type="entry name" value="GATase"/>
    <property type="match status" value="1"/>
</dbReference>
<comment type="pathway">
    <text evidence="1 10">Amino-acid biosynthesis; L-histidine biosynthesis; L-histidine from 5-phospho-alpha-D-ribose 1-diphosphate: step 5/9.</text>
</comment>
<gene>
    <name evidence="10 13" type="primary">hisH</name>
    <name evidence="13" type="ORF">GO988_05140</name>
</gene>
<dbReference type="InterPro" id="IPR010139">
    <property type="entry name" value="Imidazole-glycPsynth_HisH"/>
</dbReference>
<evidence type="ECO:0000256" key="3">
    <source>
        <dbReference type="ARBA" id="ARBA00022605"/>
    </source>
</evidence>
<dbReference type="Proteomes" id="UP000441336">
    <property type="component" value="Unassembled WGS sequence"/>
</dbReference>
<reference evidence="13 14" key="1">
    <citation type="submission" date="2019-12" db="EMBL/GenBank/DDBJ databases">
        <title>Hymenobacter sp. HMF4947 Genome sequencing and assembly.</title>
        <authorList>
            <person name="Kang H."/>
            <person name="Cha I."/>
            <person name="Kim H."/>
            <person name="Joh K."/>
        </authorList>
    </citation>
    <scope>NUCLEOTIDE SEQUENCE [LARGE SCALE GENOMIC DNA]</scope>
    <source>
        <strain evidence="13 14">HMF4947</strain>
    </source>
</reference>
<dbReference type="GO" id="GO:0004359">
    <property type="term" value="F:glutaminase activity"/>
    <property type="evidence" value="ECO:0007669"/>
    <property type="project" value="UniProtKB-EC"/>
</dbReference>
<accession>A0A7K1TBE6</accession>
<evidence type="ECO:0000256" key="7">
    <source>
        <dbReference type="ARBA" id="ARBA00023239"/>
    </source>
</evidence>
<dbReference type="NCBIfam" id="TIGR01855">
    <property type="entry name" value="IMP_synth_hisH"/>
    <property type="match status" value="1"/>
</dbReference>
<evidence type="ECO:0000256" key="1">
    <source>
        <dbReference type="ARBA" id="ARBA00005091"/>
    </source>
</evidence>
<dbReference type="EMBL" id="WQKZ01000001">
    <property type="protein sequence ID" value="MVN75705.1"/>
    <property type="molecule type" value="Genomic_DNA"/>
</dbReference>
<evidence type="ECO:0000256" key="11">
    <source>
        <dbReference type="PIRSR" id="PIRSR000495-1"/>
    </source>
</evidence>
<keyword evidence="3 10" id="KW-0028">Amino-acid biosynthesis</keyword>
<dbReference type="HAMAP" id="MF_00278">
    <property type="entry name" value="HisH"/>
    <property type="match status" value="1"/>
</dbReference>
<dbReference type="InterPro" id="IPR017926">
    <property type="entry name" value="GATASE"/>
</dbReference>
<evidence type="ECO:0000256" key="2">
    <source>
        <dbReference type="ARBA" id="ARBA00011152"/>
    </source>
</evidence>
<dbReference type="PROSITE" id="PS51273">
    <property type="entry name" value="GATASE_TYPE_1"/>
    <property type="match status" value="1"/>
</dbReference>
<keyword evidence="10" id="KW-0963">Cytoplasm</keyword>
<dbReference type="RefSeq" id="WP_157562424.1">
    <property type="nucleotide sequence ID" value="NZ_WQKZ01000001.1"/>
</dbReference>
<protein>
    <recommendedName>
        <fullName evidence="10">Imidazole glycerol phosphate synthase subunit HisH</fullName>
        <ecNumber evidence="10">4.3.2.10</ecNumber>
    </recommendedName>
    <alternativeName>
        <fullName evidence="10">IGP synthase glutaminase subunit</fullName>
        <ecNumber evidence="10">3.5.1.2</ecNumber>
    </alternativeName>
    <alternativeName>
        <fullName evidence="10">IGP synthase subunit HisH</fullName>
    </alternativeName>
    <alternativeName>
        <fullName evidence="10">ImGP synthase subunit HisH</fullName>
        <shortName evidence="10">IGPS subunit HisH</shortName>
    </alternativeName>
</protein>
<dbReference type="EC" id="3.5.1.2" evidence="10"/>
<name>A0A7K1TBE6_9BACT</name>
<evidence type="ECO:0000256" key="5">
    <source>
        <dbReference type="ARBA" id="ARBA00022962"/>
    </source>
</evidence>
<keyword evidence="5 10" id="KW-0315">Glutamine amidotransferase</keyword>
<dbReference type="PANTHER" id="PTHR42701">
    <property type="entry name" value="IMIDAZOLE GLYCEROL PHOSPHATE SYNTHASE SUBUNIT HISH"/>
    <property type="match status" value="1"/>
</dbReference>
<dbReference type="GO" id="GO:0000107">
    <property type="term" value="F:imidazoleglycerol-phosphate synthase activity"/>
    <property type="evidence" value="ECO:0007669"/>
    <property type="project" value="UniProtKB-UniRule"/>
</dbReference>
<sequence length="221" mass="23611">MNIAVIDYQGGNVQSVLFALERLGVTTATLTSDPDVIRQADRVLFPGEGEASSAMRSLRAAGLDQLLPTLTQPFLGICLGMQLLGRHSDEGPAGGTPLLGMLPFDVVRFTPPDASHKVPHMGWNNLHDLHTPLFAGLVGGSAAQPAVLPPRAAEPADYVYFVHSYHAPVGEYTIAQASYPAGVPFSAGVRHRNFYGVQFHVEKSGPVGELILRNFLTGDLT</sequence>
<dbReference type="Gene3D" id="3.40.50.880">
    <property type="match status" value="1"/>
</dbReference>
<comment type="subunit">
    <text evidence="2 10">Heterodimer of HisH and HisF.</text>
</comment>